<sequence length="129" mass="15097">MANVLERRFQTRTPELQMRRTQKEAQPSPSTPGHTVPFDWDEFELRYQKALSEADENEKDLLDEFDHVVKYFNSWASASSAHDNERAVKRLQTRERHVRISEQALLQKKKHLAEVMKAFQSALALLSTE</sequence>
<dbReference type="OrthoDB" id="5335351at2759"/>
<dbReference type="HOGENOM" id="CLU_097655_0_0_1"/>
<dbReference type="STRING" id="1287681.M7T8J9"/>
<feature type="compositionally biased region" description="Polar residues" evidence="1">
    <location>
        <begin position="24"/>
        <end position="33"/>
    </location>
</feature>
<evidence type="ECO:0000256" key="1">
    <source>
        <dbReference type="SAM" id="MobiDB-lite"/>
    </source>
</evidence>
<dbReference type="AlphaFoldDB" id="M7T8J9"/>
<reference evidence="3" key="1">
    <citation type="journal article" date="2013" name="Genome Announc.">
        <title>Draft genome sequence of the grapevine dieback fungus Eutypa lata UCR-EL1.</title>
        <authorList>
            <person name="Blanco-Ulate B."/>
            <person name="Rolshausen P.E."/>
            <person name="Cantu D."/>
        </authorList>
    </citation>
    <scope>NUCLEOTIDE SEQUENCE [LARGE SCALE GENOMIC DNA]</scope>
    <source>
        <strain evidence="3">UCR-EL1</strain>
    </source>
</reference>
<evidence type="ECO:0000313" key="2">
    <source>
        <dbReference type="EMBL" id="EMR62990.1"/>
    </source>
</evidence>
<protein>
    <submittedName>
        <fullName evidence="2">Uncharacterized protein</fullName>
    </submittedName>
</protein>
<evidence type="ECO:0000313" key="3">
    <source>
        <dbReference type="Proteomes" id="UP000012174"/>
    </source>
</evidence>
<dbReference type="eggNOG" id="ENOG502SCKF">
    <property type="taxonomic scope" value="Eukaryota"/>
</dbReference>
<dbReference type="OMA" id="QSGHEHE"/>
<proteinExistence type="predicted"/>
<organism evidence="2 3">
    <name type="scientific">Eutypa lata (strain UCR-EL1)</name>
    <name type="common">Grapevine dieback disease fungus</name>
    <name type="synonym">Eutypa armeniacae</name>
    <dbReference type="NCBI Taxonomy" id="1287681"/>
    <lineage>
        <taxon>Eukaryota</taxon>
        <taxon>Fungi</taxon>
        <taxon>Dikarya</taxon>
        <taxon>Ascomycota</taxon>
        <taxon>Pezizomycotina</taxon>
        <taxon>Sordariomycetes</taxon>
        <taxon>Xylariomycetidae</taxon>
        <taxon>Xylariales</taxon>
        <taxon>Diatrypaceae</taxon>
        <taxon>Eutypa</taxon>
    </lineage>
</organism>
<dbReference type="Proteomes" id="UP000012174">
    <property type="component" value="Unassembled WGS sequence"/>
</dbReference>
<dbReference type="EMBL" id="KB707324">
    <property type="protein sequence ID" value="EMR62990.1"/>
    <property type="molecule type" value="Genomic_DNA"/>
</dbReference>
<gene>
    <name evidence="2" type="ORF">UCREL1_10062</name>
</gene>
<name>M7T8J9_EUTLA</name>
<keyword evidence="3" id="KW-1185">Reference proteome</keyword>
<dbReference type="KEGG" id="ela:UCREL1_10062"/>
<accession>M7T8J9</accession>
<feature type="region of interest" description="Disordered" evidence="1">
    <location>
        <begin position="1"/>
        <end position="37"/>
    </location>
</feature>